<dbReference type="CDD" id="cd03784">
    <property type="entry name" value="GT1_Gtf-like"/>
    <property type="match status" value="1"/>
</dbReference>
<organism evidence="5">
    <name type="scientific">Ostrinia furnacalis</name>
    <name type="common">Asian corn borer</name>
    <dbReference type="NCBI Taxonomy" id="93504"/>
    <lineage>
        <taxon>Eukaryota</taxon>
        <taxon>Metazoa</taxon>
        <taxon>Ecdysozoa</taxon>
        <taxon>Arthropoda</taxon>
        <taxon>Hexapoda</taxon>
        <taxon>Insecta</taxon>
        <taxon>Pterygota</taxon>
        <taxon>Neoptera</taxon>
        <taxon>Endopterygota</taxon>
        <taxon>Lepidoptera</taxon>
        <taxon>Glossata</taxon>
        <taxon>Ditrysia</taxon>
        <taxon>Pyraloidea</taxon>
        <taxon>Crambidae</taxon>
        <taxon>Pyraustinae</taxon>
        <taxon>Ostrinia</taxon>
    </lineage>
</organism>
<keyword evidence="2" id="KW-0328">Glycosyltransferase</keyword>
<sequence length="520" mass="59092">MAKAQIILCVLGVICCADAYKILVVFPFPIRSLNNLGEGYVRHLLKAGHEVTFITAFPLKNEQNEKLRQIDISSNHQLMVSGDSTFSIKSVMDGQIPMNDVKMMQEFGLYSSIMMFEHENVKKFLEDTSQQFDAVIVDLYETEIYSGLSALYNCPMIWSYSMGAHWLVLRLIDEPTNPAYSADYLSSNVLPFTFKQRLEELWAQILWTWTKWTSTMPKEKEAFTKYFKPLLENRGRTLPDYDQLIYNASLIFGNEHHAFGNIPRTPQNFKFIGGFHIESPAKPLPKDLQTLMDNSKDGVIYFSMGSTWNSKDLPESVVEGLVKMFGELKQTVIWKFEADLPNLPKNLHITKWAPQPSILAHPNCLFFVTHGGHLSSTEAIHFGVPIIGVPIFFDQFININKALSKGYALKVHLNYDLPRNLKAAIQTMLSDSKYRKQAKELSSIYHHRPVPPGQEMVHWVTHVIRTGGAPHLRSPALNMAFYQKMYLDFAALVVAIVVAVVLVVKKLCGGRKAVAKEKRN</sequence>
<dbReference type="FunFam" id="3.40.50.2000:FF:000050">
    <property type="entry name" value="UDP-glucuronosyltransferase"/>
    <property type="match status" value="1"/>
</dbReference>
<keyword evidence="3 5" id="KW-0808">Transferase</keyword>
<dbReference type="EMBL" id="MT215186">
    <property type="protein sequence ID" value="QNS26330.1"/>
    <property type="molecule type" value="mRNA"/>
</dbReference>
<evidence type="ECO:0000256" key="3">
    <source>
        <dbReference type="ARBA" id="ARBA00022679"/>
    </source>
</evidence>
<dbReference type="GO" id="GO:0008194">
    <property type="term" value="F:UDP-glycosyltransferase activity"/>
    <property type="evidence" value="ECO:0007669"/>
    <property type="project" value="InterPro"/>
</dbReference>
<reference evidence="5" key="1">
    <citation type="submission" date="2020-03" db="EMBL/GenBank/DDBJ databases">
        <title>Analysis of the UDP-glycosyltransferase gene family in the antennae of Ostrinia furnacalis.</title>
        <authorList>
            <person name="Liu S."/>
        </authorList>
    </citation>
    <scope>NUCLEOTIDE SEQUENCE</scope>
    <source>
        <strain evidence="5">HF</strain>
    </source>
</reference>
<dbReference type="PANTHER" id="PTHR48043:SF159">
    <property type="entry name" value="EG:EG0003.4 PROTEIN-RELATED"/>
    <property type="match status" value="1"/>
</dbReference>
<name>A0A7H1CRH2_OSTFU</name>
<dbReference type="Pfam" id="PF00201">
    <property type="entry name" value="UDPGT"/>
    <property type="match status" value="1"/>
</dbReference>
<dbReference type="PANTHER" id="PTHR48043">
    <property type="entry name" value="EG:EG0003.4 PROTEIN-RELATED"/>
    <property type="match status" value="1"/>
</dbReference>
<comment type="similarity">
    <text evidence="1">Belongs to the UDP-glycosyltransferase family.</text>
</comment>
<evidence type="ECO:0000256" key="1">
    <source>
        <dbReference type="ARBA" id="ARBA00009995"/>
    </source>
</evidence>
<keyword evidence="4" id="KW-0812">Transmembrane</keyword>
<keyword evidence="4" id="KW-0472">Membrane</keyword>
<dbReference type="Gene3D" id="3.40.50.2000">
    <property type="entry name" value="Glycogen Phosphorylase B"/>
    <property type="match status" value="1"/>
</dbReference>
<protein>
    <submittedName>
        <fullName evidence="5">UDP-glycosyltransferase UGT40AK4</fullName>
    </submittedName>
</protein>
<evidence type="ECO:0000313" key="5">
    <source>
        <dbReference type="EMBL" id="QNS26330.1"/>
    </source>
</evidence>
<dbReference type="SUPFAM" id="SSF53756">
    <property type="entry name" value="UDP-Glycosyltransferase/glycogen phosphorylase"/>
    <property type="match status" value="1"/>
</dbReference>
<feature type="transmembrane region" description="Helical" evidence="4">
    <location>
        <begin position="485"/>
        <end position="504"/>
    </location>
</feature>
<evidence type="ECO:0000256" key="4">
    <source>
        <dbReference type="SAM" id="Phobius"/>
    </source>
</evidence>
<proteinExistence type="evidence at transcript level"/>
<evidence type="ECO:0000256" key="2">
    <source>
        <dbReference type="ARBA" id="ARBA00022676"/>
    </source>
</evidence>
<keyword evidence="4" id="KW-1133">Transmembrane helix</keyword>
<accession>A0A7H1CRH2</accession>
<dbReference type="InterPro" id="IPR050271">
    <property type="entry name" value="UDP-glycosyltransferase"/>
</dbReference>
<dbReference type="InterPro" id="IPR002213">
    <property type="entry name" value="UDP_glucos_trans"/>
</dbReference>
<dbReference type="AlphaFoldDB" id="A0A7H1CRH2"/>